<dbReference type="Proteomes" id="UP000696485">
    <property type="component" value="Unassembled WGS sequence"/>
</dbReference>
<protein>
    <submittedName>
        <fullName evidence="1">Uncharacterized protein</fullName>
    </submittedName>
</protein>
<dbReference type="AlphaFoldDB" id="A0A9P5SQ17"/>
<evidence type="ECO:0000313" key="1">
    <source>
        <dbReference type="EMBL" id="KAF9335155.1"/>
    </source>
</evidence>
<name>A0A9P5SQ17_9FUNG</name>
<proteinExistence type="predicted"/>
<organism evidence="1 2">
    <name type="scientific">Podila minutissima</name>
    <dbReference type="NCBI Taxonomy" id="64525"/>
    <lineage>
        <taxon>Eukaryota</taxon>
        <taxon>Fungi</taxon>
        <taxon>Fungi incertae sedis</taxon>
        <taxon>Mucoromycota</taxon>
        <taxon>Mortierellomycotina</taxon>
        <taxon>Mortierellomycetes</taxon>
        <taxon>Mortierellales</taxon>
        <taxon>Mortierellaceae</taxon>
        <taxon>Podila</taxon>
    </lineage>
</organism>
<accession>A0A9P5SQ17</accession>
<dbReference type="EMBL" id="JAAAUY010000113">
    <property type="protein sequence ID" value="KAF9335155.1"/>
    <property type="molecule type" value="Genomic_DNA"/>
</dbReference>
<evidence type="ECO:0000313" key="2">
    <source>
        <dbReference type="Proteomes" id="UP000696485"/>
    </source>
</evidence>
<sequence length="140" mass="15133">MGAVNAMHDAIALANWINVLPSISTKDINMIFSEYKAERYPLAKKAFGTSRMLSKLIEKTMVGAIARFASRNMPVWLHRIAIAKMAANRPQVSFLPLVEDTGSVKPIPQPSLIKSRKLAGNVSSTTTTTATTATSTAKAD</sequence>
<gene>
    <name evidence="1" type="ORF">BG006_000756</name>
</gene>
<comment type="caution">
    <text evidence="1">The sequence shown here is derived from an EMBL/GenBank/DDBJ whole genome shotgun (WGS) entry which is preliminary data.</text>
</comment>
<reference evidence="1" key="1">
    <citation type="journal article" date="2020" name="Fungal Divers.">
        <title>Resolving the Mortierellaceae phylogeny through synthesis of multi-gene phylogenetics and phylogenomics.</title>
        <authorList>
            <person name="Vandepol N."/>
            <person name="Liber J."/>
            <person name="Desiro A."/>
            <person name="Na H."/>
            <person name="Kennedy M."/>
            <person name="Barry K."/>
            <person name="Grigoriev I.V."/>
            <person name="Miller A.N."/>
            <person name="O'Donnell K."/>
            <person name="Stajich J.E."/>
            <person name="Bonito G."/>
        </authorList>
    </citation>
    <scope>NUCLEOTIDE SEQUENCE</scope>
    <source>
        <strain evidence="1">NVP1</strain>
    </source>
</reference>
<keyword evidence="2" id="KW-1185">Reference proteome</keyword>